<evidence type="ECO:0000313" key="2">
    <source>
        <dbReference type="Proteomes" id="UP000198929"/>
    </source>
</evidence>
<protein>
    <submittedName>
        <fullName evidence="1">Uncharacterized protein</fullName>
    </submittedName>
</protein>
<dbReference type="AlphaFoldDB" id="A0A1H9WLQ9"/>
<accession>A0A1H9WLQ9</accession>
<reference evidence="2" key="1">
    <citation type="submission" date="2016-10" db="EMBL/GenBank/DDBJ databases">
        <authorList>
            <person name="Varghese N."/>
            <person name="Submissions S."/>
        </authorList>
    </citation>
    <scope>NUCLEOTIDE SEQUENCE [LARGE SCALE GENOMIC DNA]</scope>
    <source>
        <strain evidence="2">DSM 20524</strain>
    </source>
</reference>
<proteinExistence type="predicted"/>
<keyword evidence="2" id="KW-1185">Reference proteome</keyword>
<evidence type="ECO:0000313" key="1">
    <source>
        <dbReference type="EMBL" id="SES34764.1"/>
    </source>
</evidence>
<name>A0A1H9WLQ9_9CORY</name>
<sequence>MFNYFSLHDDILRHLYPIANFGAQPAGLAGFKESDAAVEQVDCSGVVSDHHGYFGAIDLQRGD</sequence>
<dbReference type="EMBL" id="FOGQ01000026">
    <property type="protein sequence ID" value="SES34764.1"/>
    <property type="molecule type" value="Genomic_DNA"/>
</dbReference>
<dbReference type="STRING" id="1121357.SAMN05661109_02801"/>
<organism evidence="1 2">
    <name type="scientific">Corynebacterium cystitidis DSM 20524</name>
    <dbReference type="NCBI Taxonomy" id="1121357"/>
    <lineage>
        <taxon>Bacteria</taxon>
        <taxon>Bacillati</taxon>
        <taxon>Actinomycetota</taxon>
        <taxon>Actinomycetes</taxon>
        <taxon>Mycobacteriales</taxon>
        <taxon>Corynebacteriaceae</taxon>
        <taxon>Corynebacterium</taxon>
    </lineage>
</organism>
<dbReference type="Proteomes" id="UP000198929">
    <property type="component" value="Unassembled WGS sequence"/>
</dbReference>
<gene>
    <name evidence="1" type="ORF">SAMN05661109_02801</name>
</gene>